<organism evidence="2 3">
    <name type="scientific">Segnochrobactrum spirostomi</name>
    <dbReference type="NCBI Taxonomy" id="2608987"/>
    <lineage>
        <taxon>Bacteria</taxon>
        <taxon>Pseudomonadati</taxon>
        <taxon>Pseudomonadota</taxon>
        <taxon>Alphaproteobacteria</taxon>
        <taxon>Hyphomicrobiales</taxon>
        <taxon>Segnochrobactraceae</taxon>
        <taxon>Segnochrobactrum</taxon>
    </lineage>
</organism>
<protein>
    <recommendedName>
        <fullName evidence="4">DUF3558 domain-containing protein</fullName>
    </recommendedName>
</protein>
<evidence type="ECO:0000313" key="2">
    <source>
        <dbReference type="EMBL" id="MQT11980.1"/>
    </source>
</evidence>
<dbReference type="Proteomes" id="UP000332515">
    <property type="component" value="Unassembled WGS sequence"/>
</dbReference>
<evidence type="ECO:0008006" key="4">
    <source>
        <dbReference type="Google" id="ProtNLM"/>
    </source>
</evidence>
<dbReference type="AlphaFoldDB" id="A0A6A7XYX8"/>
<evidence type="ECO:0000313" key="3">
    <source>
        <dbReference type="Proteomes" id="UP000332515"/>
    </source>
</evidence>
<comment type="caution">
    <text evidence="2">The sequence shown here is derived from an EMBL/GenBank/DDBJ whole genome shotgun (WGS) entry which is preliminary data.</text>
</comment>
<keyword evidence="3" id="KW-1185">Reference proteome</keyword>
<feature type="signal peptide" evidence="1">
    <location>
        <begin position="1"/>
        <end position="23"/>
    </location>
</feature>
<name>A0A6A7XYX8_9HYPH</name>
<dbReference type="EMBL" id="VWNA01000001">
    <property type="protein sequence ID" value="MQT11980.1"/>
    <property type="molecule type" value="Genomic_DNA"/>
</dbReference>
<dbReference type="RefSeq" id="WP_153479311.1">
    <property type="nucleotide sequence ID" value="NZ_VWNA01000001.1"/>
</dbReference>
<feature type="chain" id="PRO_5025651432" description="DUF3558 domain-containing protein" evidence="1">
    <location>
        <begin position="24"/>
        <end position="174"/>
    </location>
</feature>
<evidence type="ECO:0000256" key="1">
    <source>
        <dbReference type="SAM" id="SignalP"/>
    </source>
</evidence>
<sequence length="174" mass="18485">MPPLSRRSRAWLAFVAMAPLIFAGSETFAAAAKTKVKPPVPISPSDCSLIASRMGDALGLRLTGANADFTDPATSLPGQACHITGQGRSNKLFDIDNAARALVVGMSGWKRDPMLDADGPDGAVRTFKRPKQTAILSVTWSAPPGVCRDDEPIASCDIKPSQRIWSFSGDAFQL</sequence>
<proteinExistence type="predicted"/>
<reference evidence="2 3" key="1">
    <citation type="submission" date="2019-09" db="EMBL/GenBank/DDBJ databases">
        <title>Segnochrobactrum spirostomi gen. nov., sp. nov., isolated from the ciliate Spirostomum cf. yagiui and description of a novel family, Segnochrobactraceae fam. nov. within the order Rhizobiales of the class Alphaproteobacteria.</title>
        <authorList>
            <person name="Akter S."/>
            <person name="Shazib S.U.A."/>
            <person name="Shin M.K."/>
        </authorList>
    </citation>
    <scope>NUCLEOTIDE SEQUENCE [LARGE SCALE GENOMIC DNA]</scope>
    <source>
        <strain evidence="2 3">Sp-1</strain>
    </source>
</reference>
<keyword evidence="1" id="KW-0732">Signal</keyword>
<accession>A0A6A7XYX8</accession>
<gene>
    <name evidence="2" type="ORF">F0357_04705</name>
</gene>